<name>A0A1A3GLK4_MYCMU</name>
<feature type="transmembrane region" description="Helical" evidence="1">
    <location>
        <begin position="76"/>
        <end position="102"/>
    </location>
</feature>
<dbReference type="Proteomes" id="UP000093898">
    <property type="component" value="Unassembled WGS sequence"/>
</dbReference>
<organism evidence="2 3">
    <name type="scientific">Mycolicibacterium mucogenicum</name>
    <name type="common">Mycobacterium mucogenicum</name>
    <dbReference type="NCBI Taxonomy" id="56689"/>
    <lineage>
        <taxon>Bacteria</taxon>
        <taxon>Bacillati</taxon>
        <taxon>Actinomycetota</taxon>
        <taxon>Actinomycetes</taxon>
        <taxon>Mycobacteriales</taxon>
        <taxon>Mycobacteriaceae</taxon>
        <taxon>Mycolicibacterium</taxon>
    </lineage>
</organism>
<keyword evidence="1" id="KW-0812">Transmembrane</keyword>
<comment type="caution">
    <text evidence="2">The sequence shown here is derived from an EMBL/GenBank/DDBJ whole genome shotgun (WGS) entry which is preliminary data.</text>
</comment>
<keyword evidence="1" id="KW-0472">Membrane</keyword>
<accession>A0A1A3GLK4</accession>
<evidence type="ECO:0000313" key="2">
    <source>
        <dbReference type="EMBL" id="OBJ36710.1"/>
    </source>
</evidence>
<dbReference type="EMBL" id="LZLC01000241">
    <property type="protein sequence ID" value="OBJ36710.1"/>
    <property type="molecule type" value="Genomic_DNA"/>
</dbReference>
<gene>
    <name evidence="2" type="ORF">A5630_06675</name>
</gene>
<evidence type="ECO:0000313" key="3">
    <source>
        <dbReference type="Proteomes" id="UP000093898"/>
    </source>
</evidence>
<sequence length="154" mass="15588">MGAAGIGLIFFVGSTVALDGAVSDAGLLFGGRFWLRRCSLAGAVSVSGEAVPGRGIVVTSSDFGCVGVPPWSGVVAMASVGCFGFLSLGFEFFCGAGCLIFFSVLSCFDLLGDGLLEDDADALSSARQMAGPFATAMPMPRATASAPTRPMNRA</sequence>
<keyword evidence="1" id="KW-1133">Transmembrane helix</keyword>
<evidence type="ECO:0000256" key="1">
    <source>
        <dbReference type="SAM" id="Phobius"/>
    </source>
</evidence>
<reference evidence="2 3" key="1">
    <citation type="submission" date="2016-06" db="EMBL/GenBank/DDBJ databases">
        <authorList>
            <person name="Kjaerup R.B."/>
            <person name="Dalgaard T.S."/>
            <person name="Juul-Madsen H.R."/>
        </authorList>
    </citation>
    <scope>NUCLEOTIDE SEQUENCE [LARGE SCALE GENOMIC DNA]</scope>
    <source>
        <strain evidence="2 3">1127319.6</strain>
    </source>
</reference>
<protein>
    <submittedName>
        <fullName evidence="2">Uncharacterized protein</fullName>
    </submittedName>
</protein>
<dbReference type="AlphaFoldDB" id="A0A1A3GLK4"/>
<proteinExistence type="predicted"/>